<evidence type="ECO:0000313" key="1">
    <source>
        <dbReference type="EMBL" id="CVL06059.1"/>
    </source>
</evidence>
<accession>A0A1L7U6T0</accession>
<reference evidence="2" key="1">
    <citation type="journal article" date="2016" name="Genome Biol. Evol.">
        <title>Comparative 'omics' of the Fusarium fujikuroi species complex highlights differences in genetic potential and metabolite synthesis.</title>
        <authorList>
            <person name="Niehaus E.-M."/>
            <person name="Muensterkoetter M."/>
            <person name="Proctor R.H."/>
            <person name="Brown D.W."/>
            <person name="Sharon A."/>
            <person name="Idan Y."/>
            <person name="Oren-Young L."/>
            <person name="Sieber C.M."/>
            <person name="Novak O."/>
            <person name="Pencik A."/>
            <person name="Tarkowska D."/>
            <person name="Hromadova K."/>
            <person name="Freeman S."/>
            <person name="Maymon M."/>
            <person name="Elazar M."/>
            <person name="Youssef S.A."/>
            <person name="El-Shabrawy E.S.M."/>
            <person name="Shalaby A.B.A."/>
            <person name="Houterman P."/>
            <person name="Brock N.L."/>
            <person name="Burkhardt I."/>
            <person name="Tsavkelova E.A."/>
            <person name="Dickschat J.S."/>
            <person name="Galuszka P."/>
            <person name="Gueldener U."/>
            <person name="Tudzynski B."/>
        </authorList>
    </citation>
    <scope>NUCLEOTIDE SEQUENCE [LARGE SCALE GENOMIC DNA]</scope>
    <source>
        <strain evidence="2">MRC7560</strain>
    </source>
</reference>
<evidence type="ECO:0000313" key="2">
    <source>
        <dbReference type="Proteomes" id="UP000184255"/>
    </source>
</evidence>
<dbReference type="GeneID" id="65083225"/>
<dbReference type="RefSeq" id="XP_041689640.1">
    <property type="nucleotide sequence ID" value="XM_041824128.1"/>
</dbReference>
<proteinExistence type="predicted"/>
<dbReference type="VEuPathDB" id="FungiDB:FMAN_03954"/>
<dbReference type="SUPFAM" id="SSF52047">
    <property type="entry name" value="RNI-like"/>
    <property type="match status" value="1"/>
</dbReference>
<organism evidence="1 2">
    <name type="scientific">Fusarium mangiferae</name>
    <name type="common">Mango malformation disease fungus</name>
    <dbReference type="NCBI Taxonomy" id="192010"/>
    <lineage>
        <taxon>Eukaryota</taxon>
        <taxon>Fungi</taxon>
        <taxon>Dikarya</taxon>
        <taxon>Ascomycota</taxon>
        <taxon>Pezizomycotina</taxon>
        <taxon>Sordariomycetes</taxon>
        <taxon>Hypocreomycetidae</taxon>
        <taxon>Hypocreales</taxon>
        <taxon>Nectriaceae</taxon>
        <taxon>Fusarium</taxon>
        <taxon>Fusarium fujikuroi species complex</taxon>
    </lineage>
</organism>
<keyword evidence="2" id="KW-1185">Reference proteome</keyword>
<sequence length="452" mass="51732">MDLLSFPPEILDKICKELCNHCQTKHLSHIPHEQDLITSCPSKIWEHDAEGVKALVNLSKTCQTLNTLTLPHRYHRIELKRDIPDTREFIAHSRDSAHHALKHVRSLSLACTQAMTDCYNQLPDSQKHGPNFLCMVFHHALKIQLLRINLNLDDQFNVSRRTTAESLRYLHIEYSDSESYYYLECFQIFYLLREALKLDTLVIQVTSLFGWFPSLRLGNVKCLKLVDTMVSPECLGKLLKSCPQLASFIFSFPANMRDWLEGGDGHMTTLQTLPQVLSVRQETLRYVELYWGPQPVNDNEMHIVGSFKALTNLERLALGGPGFRFEKAENNKTLETCLVSLLPPSIRSVSIDSDHMSIHEPIFALGEAVKQGSFPMLKEVRCYNWLYVHLKGFLLEKASTHSSITREGLQDCWESSKSSHRLLLQLSRTCDVSFSATNKGLFERGAGRRKRS</sequence>
<dbReference type="Proteomes" id="UP000184255">
    <property type="component" value="Unassembled WGS sequence"/>
</dbReference>
<comment type="caution">
    <text evidence="1">The sequence shown here is derived from an EMBL/GenBank/DDBJ whole genome shotgun (WGS) entry which is preliminary data.</text>
</comment>
<dbReference type="AlphaFoldDB" id="A0A1L7U6T0"/>
<name>A0A1L7U6T0_FUSMA</name>
<dbReference type="EMBL" id="FCQH01000017">
    <property type="protein sequence ID" value="CVL06059.1"/>
    <property type="molecule type" value="Genomic_DNA"/>
</dbReference>
<gene>
    <name evidence="1" type="ORF">FMAN_03954</name>
</gene>
<evidence type="ECO:0008006" key="3">
    <source>
        <dbReference type="Google" id="ProtNLM"/>
    </source>
</evidence>
<protein>
    <recommendedName>
        <fullName evidence="3">F-box domain-containing protein</fullName>
    </recommendedName>
</protein>